<dbReference type="InterPro" id="IPR038987">
    <property type="entry name" value="MoeA-like"/>
</dbReference>
<evidence type="ECO:0000256" key="3">
    <source>
        <dbReference type="ARBA" id="ARBA00010763"/>
    </source>
</evidence>
<comment type="function">
    <text evidence="1 6">Catalyzes the insertion of molybdate into adenylated molybdopterin with the concomitant release of AMP.</text>
</comment>
<protein>
    <recommendedName>
        <fullName evidence="6">Molybdopterin molybdenumtransferase</fullName>
        <ecNumber evidence="6">2.10.1.1</ecNumber>
    </recommendedName>
</protein>
<keyword evidence="6" id="KW-0808">Transferase</keyword>
<keyword evidence="6" id="KW-0500">Molybdenum</keyword>
<dbReference type="SUPFAM" id="SSF63882">
    <property type="entry name" value="MoeA N-terminal region -like"/>
    <property type="match status" value="1"/>
</dbReference>
<organism evidence="8 9">
    <name type="scientific">Congregibacter brevis</name>
    <dbReference type="NCBI Taxonomy" id="3081201"/>
    <lineage>
        <taxon>Bacteria</taxon>
        <taxon>Pseudomonadati</taxon>
        <taxon>Pseudomonadota</taxon>
        <taxon>Gammaproteobacteria</taxon>
        <taxon>Cellvibrionales</taxon>
        <taxon>Halieaceae</taxon>
        <taxon>Congregibacter</taxon>
    </lineage>
</organism>
<evidence type="ECO:0000313" key="9">
    <source>
        <dbReference type="Proteomes" id="UP001626549"/>
    </source>
</evidence>
<dbReference type="Gene3D" id="2.170.190.11">
    <property type="entry name" value="Molybdopterin biosynthesis moea protein, domain 3"/>
    <property type="match status" value="1"/>
</dbReference>
<name>A0ABZ0IB19_9GAMM</name>
<dbReference type="InterPro" id="IPR008284">
    <property type="entry name" value="MoCF_biosynth_CS"/>
</dbReference>
<comment type="catalytic activity">
    <reaction evidence="5">
        <text>adenylyl-molybdopterin + molybdate = Mo-molybdopterin + AMP + H(+)</text>
        <dbReference type="Rhea" id="RHEA:35047"/>
        <dbReference type="ChEBI" id="CHEBI:15378"/>
        <dbReference type="ChEBI" id="CHEBI:36264"/>
        <dbReference type="ChEBI" id="CHEBI:62727"/>
        <dbReference type="ChEBI" id="CHEBI:71302"/>
        <dbReference type="ChEBI" id="CHEBI:456215"/>
        <dbReference type="EC" id="2.10.1.1"/>
    </reaction>
</comment>
<dbReference type="InterPro" id="IPR001453">
    <property type="entry name" value="MoaB/Mog_dom"/>
</dbReference>
<dbReference type="SMART" id="SM00852">
    <property type="entry name" value="MoCF_biosynth"/>
    <property type="match status" value="1"/>
</dbReference>
<keyword evidence="9" id="KW-1185">Reference proteome</keyword>
<evidence type="ECO:0000256" key="5">
    <source>
        <dbReference type="ARBA" id="ARBA00047317"/>
    </source>
</evidence>
<keyword evidence="6" id="KW-0479">Metal-binding</keyword>
<dbReference type="RefSeq" id="WP_407327369.1">
    <property type="nucleotide sequence ID" value="NZ_CP136865.1"/>
</dbReference>
<dbReference type="EMBL" id="CP136865">
    <property type="protein sequence ID" value="WOJ96697.1"/>
    <property type="molecule type" value="Genomic_DNA"/>
</dbReference>
<dbReference type="Proteomes" id="UP001626549">
    <property type="component" value="Chromosome"/>
</dbReference>
<dbReference type="NCBIfam" id="NF045515">
    <property type="entry name" value="Glp_gephyrin"/>
    <property type="match status" value="1"/>
</dbReference>
<dbReference type="Gene3D" id="2.40.340.10">
    <property type="entry name" value="MoeA, C-terminal, domain IV"/>
    <property type="match status" value="1"/>
</dbReference>
<dbReference type="EC" id="2.10.1.1" evidence="6"/>
<dbReference type="InterPro" id="IPR005111">
    <property type="entry name" value="MoeA_C_domain_IV"/>
</dbReference>
<dbReference type="Pfam" id="PF03453">
    <property type="entry name" value="MoeA_N"/>
    <property type="match status" value="1"/>
</dbReference>
<evidence type="ECO:0000256" key="2">
    <source>
        <dbReference type="ARBA" id="ARBA00005046"/>
    </source>
</evidence>
<dbReference type="NCBIfam" id="TIGR00177">
    <property type="entry name" value="molyb_syn"/>
    <property type="match status" value="1"/>
</dbReference>
<dbReference type="PANTHER" id="PTHR10192:SF5">
    <property type="entry name" value="GEPHYRIN"/>
    <property type="match status" value="1"/>
</dbReference>
<dbReference type="SUPFAM" id="SSF53218">
    <property type="entry name" value="Molybdenum cofactor biosynthesis proteins"/>
    <property type="match status" value="1"/>
</dbReference>
<keyword evidence="6" id="KW-0460">Magnesium</keyword>
<dbReference type="Pfam" id="PF03454">
    <property type="entry name" value="MoeA_C"/>
    <property type="match status" value="1"/>
</dbReference>
<feature type="domain" description="MoaB/Mog" evidence="7">
    <location>
        <begin position="175"/>
        <end position="313"/>
    </location>
</feature>
<dbReference type="Gene3D" id="3.40.980.10">
    <property type="entry name" value="MoaB/Mog-like domain"/>
    <property type="match status" value="1"/>
</dbReference>
<dbReference type="PROSITE" id="PS01079">
    <property type="entry name" value="MOCF_BIOSYNTHESIS_2"/>
    <property type="match status" value="1"/>
</dbReference>
<evidence type="ECO:0000256" key="1">
    <source>
        <dbReference type="ARBA" id="ARBA00002901"/>
    </source>
</evidence>
<evidence type="ECO:0000313" key="8">
    <source>
        <dbReference type="EMBL" id="WOJ96697.1"/>
    </source>
</evidence>
<dbReference type="InterPro" id="IPR005110">
    <property type="entry name" value="MoeA_linker/N"/>
</dbReference>
<comment type="cofactor">
    <cofactor evidence="6">
        <name>Mg(2+)</name>
        <dbReference type="ChEBI" id="CHEBI:18420"/>
    </cofactor>
</comment>
<dbReference type="Gene3D" id="3.90.105.10">
    <property type="entry name" value="Molybdopterin biosynthesis moea protein, domain 2"/>
    <property type="match status" value="1"/>
</dbReference>
<dbReference type="InterPro" id="IPR036425">
    <property type="entry name" value="MoaB/Mog-like_dom_sf"/>
</dbReference>
<dbReference type="InterPro" id="IPR036688">
    <property type="entry name" value="MoeA_C_domain_IV_sf"/>
</dbReference>
<sequence>MKPLLPLGEALELLLYDAAVKPGIEELSLNDSLGRVLAGEQRASIDVPPADNSAMDGYALRSRDDGRRLVVSSRVAAGDVAGSLEPESAARVFTGAEIPSGADAVVMQEDVQVAGDSIDVPAGVSAGQHIRRRGQDCQSGSLLLSPGRRLRPQDMGLLASQGIATVPVFKRLKVALLSTGNELREPGSGPLPSGTIYNSNRPMLSGLLSALGCDVLDLGIIADTADATREALAKASKKADLILSSGGVSVGEADFVRDAVSALGEIALWRIAIKPGKPFAFGRVGETPFVGVPGNPSSAFVTFLLLARPYICRLQGRSEEASSMVPAKADFVIAKPGTRQEFLRVSTRQTDGEIWVSPHTNQSSGVLSSVSASDALAVVPIGETIERGQLVQTLSLDALLY</sequence>
<dbReference type="Pfam" id="PF00994">
    <property type="entry name" value="MoCF_biosynth"/>
    <property type="match status" value="1"/>
</dbReference>
<keyword evidence="4 6" id="KW-0501">Molybdenum cofactor biosynthesis</keyword>
<dbReference type="SUPFAM" id="SSF63867">
    <property type="entry name" value="MoeA C-terminal domain-like"/>
    <property type="match status" value="1"/>
</dbReference>
<evidence type="ECO:0000256" key="6">
    <source>
        <dbReference type="RuleBase" id="RU365090"/>
    </source>
</evidence>
<accession>A0ABZ0IB19</accession>
<dbReference type="PANTHER" id="PTHR10192">
    <property type="entry name" value="MOLYBDOPTERIN BIOSYNTHESIS PROTEIN"/>
    <property type="match status" value="1"/>
</dbReference>
<comment type="pathway">
    <text evidence="2 6">Cofactor biosynthesis; molybdopterin biosynthesis.</text>
</comment>
<evidence type="ECO:0000259" key="7">
    <source>
        <dbReference type="SMART" id="SM00852"/>
    </source>
</evidence>
<reference evidence="8 9" key="1">
    <citation type="submission" date="2023-10" db="EMBL/GenBank/DDBJ databases">
        <title>Two novel species belonging to the OM43/NOR5 clade.</title>
        <authorList>
            <person name="Park M."/>
        </authorList>
    </citation>
    <scope>NUCLEOTIDE SEQUENCE [LARGE SCALE GENOMIC DNA]</scope>
    <source>
        <strain evidence="8 9">IMCC45268</strain>
    </source>
</reference>
<gene>
    <name evidence="8" type="ORF">R0137_15810</name>
</gene>
<proteinExistence type="inferred from homology"/>
<comment type="similarity">
    <text evidence="3 6">Belongs to the MoeA family.</text>
</comment>
<dbReference type="InterPro" id="IPR036135">
    <property type="entry name" value="MoeA_linker/N_sf"/>
</dbReference>
<evidence type="ECO:0000256" key="4">
    <source>
        <dbReference type="ARBA" id="ARBA00023150"/>
    </source>
</evidence>
<dbReference type="CDD" id="cd00887">
    <property type="entry name" value="MoeA"/>
    <property type="match status" value="1"/>
</dbReference>